<evidence type="ECO:0000313" key="13">
    <source>
        <dbReference type="EMBL" id="CAB4900043.1"/>
    </source>
</evidence>
<dbReference type="GO" id="GO:0051539">
    <property type="term" value="F:4 iron, 4 sulfur cluster binding"/>
    <property type="evidence" value="ECO:0007669"/>
    <property type="project" value="UniProtKB-KW"/>
</dbReference>
<dbReference type="InterPro" id="IPR004035">
    <property type="entry name" value="Endouclease-III_FeS-bd_BS"/>
</dbReference>
<keyword evidence="4" id="KW-0479">Metal-binding</keyword>
<gene>
    <name evidence="12" type="ORF">UFOPK2683_00473</name>
    <name evidence="13" type="ORF">UFOPK3605_00435</name>
    <name evidence="14" type="ORF">UFOPK3897_00201</name>
    <name evidence="15" type="ORF">UFOPK4121_00505</name>
</gene>
<keyword evidence="8" id="KW-0411">Iron-sulfur</keyword>
<dbReference type="InterPro" id="IPR011257">
    <property type="entry name" value="DNA_glycosylase"/>
</dbReference>
<evidence type="ECO:0000256" key="9">
    <source>
        <dbReference type="ARBA" id="ARBA00023204"/>
    </source>
</evidence>
<dbReference type="PANTHER" id="PTHR10359:SF18">
    <property type="entry name" value="ENDONUCLEASE III"/>
    <property type="match status" value="1"/>
</dbReference>
<dbReference type="PIRSF" id="PIRSF001435">
    <property type="entry name" value="Nth"/>
    <property type="match status" value="1"/>
</dbReference>
<dbReference type="InterPro" id="IPR005759">
    <property type="entry name" value="Nth"/>
</dbReference>
<dbReference type="InterPro" id="IPR003651">
    <property type="entry name" value="Endonuclease3_FeS-loop_motif"/>
</dbReference>
<evidence type="ECO:0000256" key="5">
    <source>
        <dbReference type="ARBA" id="ARBA00022763"/>
    </source>
</evidence>
<evidence type="ECO:0000256" key="3">
    <source>
        <dbReference type="ARBA" id="ARBA00022485"/>
    </source>
</evidence>
<keyword evidence="10" id="KW-0326">Glycosidase</keyword>
<dbReference type="GO" id="GO:0046872">
    <property type="term" value="F:metal ion binding"/>
    <property type="evidence" value="ECO:0007669"/>
    <property type="project" value="UniProtKB-KW"/>
</dbReference>
<dbReference type="HAMAP" id="MF_00942">
    <property type="entry name" value="Nth"/>
    <property type="match status" value="1"/>
</dbReference>
<dbReference type="Gene3D" id="1.10.340.30">
    <property type="entry name" value="Hypothetical protein, domain 2"/>
    <property type="match status" value="1"/>
</dbReference>
<evidence type="ECO:0000313" key="15">
    <source>
        <dbReference type="EMBL" id="CAB5018589.1"/>
    </source>
</evidence>
<dbReference type="CDD" id="cd00056">
    <property type="entry name" value="ENDO3c"/>
    <property type="match status" value="1"/>
</dbReference>
<evidence type="ECO:0000313" key="14">
    <source>
        <dbReference type="EMBL" id="CAB4969051.1"/>
    </source>
</evidence>
<dbReference type="GO" id="GO:0006285">
    <property type="term" value="P:base-excision repair, AP site formation"/>
    <property type="evidence" value="ECO:0007669"/>
    <property type="project" value="TreeGrafter"/>
</dbReference>
<accession>A0A6J6R7J4</accession>
<dbReference type="EMBL" id="CAEZYK010000017">
    <property type="protein sequence ID" value="CAB4718996.1"/>
    <property type="molecule type" value="Genomic_DNA"/>
</dbReference>
<dbReference type="InterPro" id="IPR023170">
    <property type="entry name" value="HhH_base_excis_C"/>
</dbReference>
<comment type="cofactor">
    <cofactor evidence="1">
        <name>[4Fe-4S] cluster</name>
        <dbReference type="ChEBI" id="CHEBI:49883"/>
    </cofactor>
</comment>
<evidence type="ECO:0000256" key="6">
    <source>
        <dbReference type="ARBA" id="ARBA00022801"/>
    </source>
</evidence>
<keyword evidence="3" id="KW-0004">4Fe-4S</keyword>
<dbReference type="SUPFAM" id="SSF48150">
    <property type="entry name" value="DNA-glycosylase"/>
    <property type="match status" value="1"/>
</dbReference>
<dbReference type="FunFam" id="1.10.340.30:FF:000001">
    <property type="entry name" value="Endonuclease III"/>
    <property type="match status" value="1"/>
</dbReference>
<dbReference type="AlphaFoldDB" id="A0A6J6R7J4"/>
<evidence type="ECO:0000313" key="12">
    <source>
        <dbReference type="EMBL" id="CAB4718996.1"/>
    </source>
</evidence>
<dbReference type="NCBIfam" id="TIGR01083">
    <property type="entry name" value="nth"/>
    <property type="match status" value="1"/>
</dbReference>
<evidence type="ECO:0000256" key="7">
    <source>
        <dbReference type="ARBA" id="ARBA00023004"/>
    </source>
</evidence>
<dbReference type="GO" id="GO:0003906">
    <property type="term" value="F:DNA-(apurinic or apyrimidinic site) endonuclease activity"/>
    <property type="evidence" value="ECO:0007669"/>
    <property type="project" value="InterPro"/>
</dbReference>
<evidence type="ECO:0000256" key="10">
    <source>
        <dbReference type="ARBA" id="ARBA00023295"/>
    </source>
</evidence>
<evidence type="ECO:0000256" key="1">
    <source>
        <dbReference type="ARBA" id="ARBA00001966"/>
    </source>
</evidence>
<dbReference type="PANTHER" id="PTHR10359">
    <property type="entry name" value="A/G-SPECIFIC ADENINE GLYCOSYLASE/ENDONUCLEASE III"/>
    <property type="match status" value="1"/>
</dbReference>
<evidence type="ECO:0000256" key="2">
    <source>
        <dbReference type="ARBA" id="ARBA00008343"/>
    </source>
</evidence>
<dbReference type="Pfam" id="PF00730">
    <property type="entry name" value="HhH-GPD"/>
    <property type="match status" value="1"/>
</dbReference>
<dbReference type="GO" id="GO:0003677">
    <property type="term" value="F:DNA binding"/>
    <property type="evidence" value="ECO:0007669"/>
    <property type="project" value="InterPro"/>
</dbReference>
<protein>
    <submittedName>
        <fullName evidence="12">Unannotated protein</fullName>
    </submittedName>
</protein>
<name>A0A6J6R7J4_9ZZZZ</name>
<dbReference type="EMBL" id="CAFBPQ010000010">
    <property type="protein sequence ID" value="CAB5018589.1"/>
    <property type="molecule type" value="Genomic_DNA"/>
</dbReference>
<comment type="similarity">
    <text evidence="2">Belongs to the Nth/MutY family.</text>
</comment>
<feature type="domain" description="HhH-GPD" evidence="11">
    <location>
        <begin position="46"/>
        <end position="193"/>
    </location>
</feature>
<dbReference type="Gene3D" id="1.10.1670.10">
    <property type="entry name" value="Helix-hairpin-Helix base-excision DNA repair enzymes (C-terminal)"/>
    <property type="match status" value="1"/>
</dbReference>
<keyword evidence="6" id="KW-0378">Hydrolase</keyword>
<dbReference type="PROSITE" id="PS00764">
    <property type="entry name" value="ENDONUCLEASE_III_1"/>
    <property type="match status" value="1"/>
</dbReference>
<dbReference type="InterPro" id="IPR000445">
    <property type="entry name" value="HhH_motif"/>
</dbReference>
<dbReference type="GO" id="GO:0019104">
    <property type="term" value="F:DNA N-glycosylase activity"/>
    <property type="evidence" value="ECO:0007669"/>
    <property type="project" value="TreeGrafter"/>
</dbReference>
<dbReference type="EMBL" id="CAFBOF010000002">
    <property type="protein sequence ID" value="CAB4969051.1"/>
    <property type="molecule type" value="Genomic_DNA"/>
</dbReference>
<keyword evidence="5" id="KW-0227">DNA damage</keyword>
<keyword evidence="9" id="KW-0234">DNA repair</keyword>
<keyword evidence="7" id="KW-0408">Iron</keyword>
<organism evidence="12">
    <name type="scientific">freshwater metagenome</name>
    <dbReference type="NCBI Taxonomy" id="449393"/>
    <lineage>
        <taxon>unclassified sequences</taxon>
        <taxon>metagenomes</taxon>
        <taxon>ecological metagenomes</taxon>
    </lineage>
</organism>
<dbReference type="Pfam" id="PF00633">
    <property type="entry name" value="HHH"/>
    <property type="match status" value="1"/>
</dbReference>
<reference evidence="12" key="1">
    <citation type="submission" date="2020-05" db="EMBL/GenBank/DDBJ databases">
        <authorList>
            <person name="Chiriac C."/>
            <person name="Salcher M."/>
            <person name="Ghai R."/>
            <person name="Kavagutti S V."/>
        </authorList>
    </citation>
    <scope>NUCLEOTIDE SEQUENCE</scope>
</reference>
<evidence type="ECO:0000259" key="11">
    <source>
        <dbReference type="SMART" id="SM00478"/>
    </source>
</evidence>
<dbReference type="SMART" id="SM00525">
    <property type="entry name" value="FES"/>
    <property type="match status" value="1"/>
</dbReference>
<dbReference type="SMART" id="SM00478">
    <property type="entry name" value="ENDO3c"/>
    <property type="match status" value="1"/>
</dbReference>
<dbReference type="InterPro" id="IPR003265">
    <property type="entry name" value="HhH-GPD_domain"/>
</dbReference>
<dbReference type="EMBL" id="CAFBMM010000011">
    <property type="protein sequence ID" value="CAB4900043.1"/>
    <property type="molecule type" value="Genomic_DNA"/>
</dbReference>
<evidence type="ECO:0000256" key="4">
    <source>
        <dbReference type="ARBA" id="ARBA00022723"/>
    </source>
</evidence>
<evidence type="ECO:0000256" key="8">
    <source>
        <dbReference type="ARBA" id="ARBA00023014"/>
    </source>
</evidence>
<proteinExistence type="inferred from homology"/>
<sequence>MAKPRSVKGRAARVQKWLSDAYPGSAQDLCALKYRNPYELLAATILSAQCTDEMVNKVTPNLFSRYPTAADLAHAKPLELEEIVHATGFFRSKAKNLMGMANALEDRFSGEVPSDLADLVSLPGVGRKTANVVRSVVFNEPGLPVDTHVSRLSNRLGLTIETDPVKIEHELNALVPPEDRGAFSLRLILHGRAVCVARRPRCRDCGLADICPAVEPA</sequence>